<organism evidence="1 2">
    <name type="scientific">Thalassobacillus hwangdonensis</name>
    <dbReference type="NCBI Taxonomy" id="546108"/>
    <lineage>
        <taxon>Bacteria</taxon>
        <taxon>Bacillati</taxon>
        <taxon>Bacillota</taxon>
        <taxon>Bacilli</taxon>
        <taxon>Bacillales</taxon>
        <taxon>Bacillaceae</taxon>
        <taxon>Thalassobacillus</taxon>
    </lineage>
</organism>
<dbReference type="Pfam" id="PF04294">
    <property type="entry name" value="VanW"/>
    <property type="match status" value="1"/>
</dbReference>
<reference evidence="2" key="1">
    <citation type="journal article" date="2019" name="Int. J. Syst. Evol. Microbiol.">
        <title>The Global Catalogue of Microorganisms (GCM) 10K type strain sequencing project: providing services to taxonomists for standard genome sequencing and annotation.</title>
        <authorList>
            <consortium name="The Broad Institute Genomics Platform"/>
            <consortium name="The Broad Institute Genome Sequencing Center for Infectious Disease"/>
            <person name="Wu L."/>
            <person name="Ma J."/>
        </authorList>
    </citation>
    <scope>NUCLEOTIDE SEQUENCE [LARGE SCALE GENOMIC DNA]</scope>
    <source>
        <strain evidence="2">CCUG 56607</strain>
    </source>
</reference>
<dbReference type="InterPro" id="IPR052913">
    <property type="entry name" value="Glycopeptide_resist_protein"/>
</dbReference>
<name>A0ABW3L4T3_9BACI</name>
<dbReference type="InterPro" id="IPR007391">
    <property type="entry name" value="Vancomycin_resist_VanW"/>
</dbReference>
<accession>A0ABW3L4T3</accession>
<dbReference type="PANTHER" id="PTHR35788">
    <property type="entry name" value="EXPORTED PROTEIN-RELATED"/>
    <property type="match status" value="1"/>
</dbReference>
<dbReference type="EMBL" id="JBHTKL010000006">
    <property type="protein sequence ID" value="MFD1021076.1"/>
    <property type="molecule type" value="Genomic_DNA"/>
</dbReference>
<sequence length="304" mass="34042">MKLAIVTLSLLLTQAFIPEGDVTLIHKGEEIERFKRSDFELAPLGEPFLDPSKIQLLMKEVDEEITKHPVNAKIAKSGEIIPGSDGYKLYKKKFEEKFYRSLFSGGTEKVKVPKLPVAPRVDSELLANIRTKQIGHYITYFNSNNKERTHNIQLASDAIDGHVVFPGEVFSFNKVVGKRTKQKGYKNAPVIVRGEVTEGIGGGICQVSSTLFNSIDNAGITILERYSHSKRVPYVPPGRDATVSWYGPDFTFKNQYNQPLLIRSNVYGGQLSITIFSSDVINYDSKNIPDASDDLPEEKELEEN</sequence>
<evidence type="ECO:0000313" key="2">
    <source>
        <dbReference type="Proteomes" id="UP001596990"/>
    </source>
</evidence>
<comment type="caution">
    <text evidence="1">The sequence shown here is derived from an EMBL/GenBank/DDBJ whole genome shotgun (WGS) entry which is preliminary data.</text>
</comment>
<gene>
    <name evidence="1" type="ORF">ACFQ2J_17940</name>
</gene>
<dbReference type="PANTHER" id="PTHR35788:SF1">
    <property type="entry name" value="EXPORTED PROTEIN"/>
    <property type="match status" value="1"/>
</dbReference>
<evidence type="ECO:0000313" key="1">
    <source>
        <dbReference type="EMBL" id="MFD1021076.1"/>
    </source>
</evidence>
<proteinExistence type="predicted"/>
<dbReference type="Proteomes" id="UP001596990">
    <property type="component" value="Unassembled WGS sequence"/>
</dbReference>
<protein>
    <submittedName>
        <fullName evidence="1">VanW family protein</fullName>
    </submittedName>
</protein>
<dbReference type="RefSeq" id="WP_386063866.1">
    <property type="nucleotide sequence ID" value="NZ_JBHTKL010000006.1"/>
</dbReference>
<keyword evidence="2" id="KW-1185">Reference proteome</keyword>